<name>A0A5N6WV49_9EURO</name>
<evidence type="ECO:0000256" key="1">
    <source>
        <dbReference type="SAM" id="MobiDB-lite"/>
    </source>
</evidence>
<evidence type="ECO:0000313" key="3">
    <source>
        <dbReference type="Proteomes" id="UP000325945"/>
    </source>
</evidence>
<feature type="compositionally biased region" description="Basic residues" evidence="1">
    <location>
        <begin position="15"/>
        <end position="27"/>
    </location>
</feature>
<dbReference type="EMBL" id="ML741826">
    <property type="protein sequence ID" value="KAE8323719.1"/>
    <property type="molecule type" value="Genomic_DNA"/>
</dbReference>
<evidence type="ECO:0000313" key="2">
    <source>
        <dbReference type="EMBL" id="KAE8323719.1"/>
    </source>
</evidence>
<sequence length="66" mass="7689">MQSLRRAVSIDSTTVRHRNPTNKTRSRPHRSYAVLYHYILRSTPAILLHISVRATLRMPTPYIVFA</sequence>
<protein>
    <submittedName>
        <fullName evidence="2">Uncharacterized protein</fullName>
    </submittedName>
</protein>
<feature type="region of interest" description="Disordered" evidence="1">
    <location>
        <begin position="1"/>
        <end position="27"/>
    </location>
</feature>
<reference evidence="3" key="1">
    <citation type="submission" date="2019-04" db="EMBL/GenBank/DDBJ databases">
        <title>Friends and foes A comparative genomics studyof 23 Aspergillus species from section Flavi.</title>
        <authorList>
            <consortium name="DOE Joint Genome Institute"/>
            <person name="Kjaerbolling I."/>
            <person name="Vesth T."/>
            <person name="Frisvad J.C."/>
            <person name="Nybo J.L."/>
            <person name="Theobald S."/>
            <person name="Kildgaard S."/>
            <person name="Isbrandt T."/>
            <person name="Kuo A."/>
            <person name="Sato A."/>
            <person name="Lyhne E.K."/>
            <person name="Kogle M.E."/>
            <person name="Wiebenga A."/>
            <person name="Kun R.S."/>
            <person name="Lubbers R.J."/>
            <person name="Makela M.R."/>
            <person name="Barry K."/>
            <person name="Chovatia M."/>
            <person name="Clum A."/>
            <person name="Daum C."/>
            <person name="Haridas S."/>
            <person name="He G."/>
            <person name="LaButti K."/>
            <person name="Lipzen A."/>
            <person name="Mondo S."/>
            <person name="Riley R."/>
            <person name="Salamov A."/>
            <person name="Simmons B.A."/>
            <person name="Magnuson J.K."/>
            <person name="Henrissat B."/>
            <person name="Mortensen U.H."/>
            <person name="Larsen T.O."/>
            <person name="Devries R.P."/>
            <person name="Grigoriev I.V."/>
            <person name="Machida M."/>
            <person name="Baker S.E."/>
            <person name="Andersen M.R."/>
        </authorList>
    </citation>
    <scope>NUCLEOTIDE SEQUENCE [LARGE SCALE GENOMIC DNA]</scope>
    <source>
        <strain evidence="3">CBS 130017</strain>
    </source>
</reference>
<proteinExistence type="predicted"/>
<keyword evidence="3" id="KW-1185">Reference proteome</keyword>
<accession>A0A5N6WV49</accession>
<gene>
    <name evidence="2" type="ORF">BDV39DRAFT_181698</name>
</gene>
<dbReference type="AlphaFoldDB" id="A0A5N6WV49"/>
<organism evidence="2 3">
    <name type="scientific">Aspergillus sergii</name>
    <dbReference type="NCBI Taxonomy" id="1034303"/>
    <lineage>
        <taxon>Eukaryota</taxon>
        <taxon>Fungi</taxon>
        <taxon>Dikarya</taxon>
        <taxon>Ascomycota</taxon>
        <taxon>Pezizomycotina</taxon>
        <taxon>Eurotiomycetes</taxon>
        <taxon>Eurotiomycetidae</taxon>
        <taxon>Eurotiales</taxon>
        <taxon>Aspergillaceae</taxon>
        <taxon>Aspergillus</taxon>
        <taxon>Aspergillus subgen. Circumdati</taxon>
    </lineage>
</organism>
<dbReference type="Proteomes" id="UP000325945">
    <property type="component" value="Unassembled WGS sequence"/>
</dbReference>